<evidence type="ECO:0000259" key="5">
    <source>
        <dbReference type="PROSITE" id="PS51084"/>
    </source>
</evidence>
<feature type="short sequence motif" description="Histidine triad motif" evidence="4">
    <location>
        <begin position="122"/>
        <end position="126"/>
    </location>
</feature>
<dbReference type="InterPro" id="IPR011146">
    <property type="entry name" value="HIT-like"/>
</dbReference>
<evidence type="ECO:0000313" key="7">
    <source>
        <dbReference type="Proteomes" id="UP000229681"/>
    </source>
</evidence>
<sequence>MPNFDHLYTPWRYTYLSGEKKKPEVDCIFCAKIAAEDEAELIIYRSAHVYVALNLYPYNNGHLMIIPYAHVPSTEQLPPEALTDLMLTTNAALATLRHVYKPQAFNIGANLGEAAGAGVAGHFHLHVVPRWAGDTNFMSVVGSTRVIPDELSQTWRKLREAWQPSPNGG</sequence>
<keyword evidence="1" id="KW-0547">Nucleotide-binding</keyword>
<protein>
    <submittedName>
        <fullName evidence="6">HIT family hydrolase</fullName>
    </submittedName>
</protein>
<comment type="caution">
    <text evidence="6">The sequence shown here is derived from an EMBL/GenBank/DDBJ whole genome shotgun (WGS) entry which is preliminary data.</text>
</comment>
<dbReference type="Gene3D" id="3.30.428.10">
    <property type="entry name" value="HIT-like"/>
    <property type="match status" value="1"/>
</dbReference>
<feature type="binding site" evidence="3">
    <location>
        <begin position="116"/>
        <end position="119"/>
    </location>
    <ligand>
        <name>substrate</name>
    </ligand>
</feature>
<dbReference type="GO" id="GO:0000166">
    <property type="term" value="F:nucleotide binding"/>
    <property type="evidence" value="ECO:0007669"/>
    <property type="project" value="UniProtKB-KW"/>
</dbReference>
<feature type="binding site" evidence="3">
    <location>
        <position position="126"/>
    </location>
    <ligand>
        <name>substrate</name>
    </ligand>
</feature>
<name>A0A2M8PGB0_9CHLR</name>
<evidence type="ECO:0000256" key="3">
    <source>
        <dbReference type="PIRSR" id="PIRSR639383-2"/>
    </source>
</evidence>
<dbReference type="CDD" id="cd01275">
    <property type="entry name" value="FHIT"/>
    <property type="match status" value="1"/>
</dbReference>
<dbReference type="SUPFAM" id="SSF54197">
    <property type="entry name" value="HIT-like"/>
    <property type="match status" value="1"/>
</dbReference>
<dbReference type="InterPro" id="IPR052908">
    <property type="entry name" value="AP-4-A_phosphorylase"/>
</dbReference>
<feature type="domain" description="HIT" evidence="5">
    <location>
        <begin position="28"/>
        <end position="137"/>
    </location>
</feature>
<feature type="active site" description="Tele-AMP-histidine intermediate" evidence="2">
    <location>
        <position position="124"/>
    </location>
</feature>
<dbReference type="InterPro" id="IPR036265">
    <property type="entry name" value="HIT-like_sf"/>
</dbReference>
<dbReference type="AlphaFoldDB" id="A0A2M8PGB0"/>
<gene>
    <name evidence="6" type="ORF">CUN49_04770</name>
</gene>
<dbReference type="InterPro" id="IPR039383">
    <property type="entry name" value="FHIT"/>
</dbReference>
<dbReference type="PROSITE" id="PS51084">
    <property type="entry name" value="HIT_2"/>
    <property type="match status" value="1"/>
</dbReference>
<dbReference type="EMBL" id="PGTM01000044">
    <property type="protein sequence ID" value="PJF36576.1"/>
    <property type="molecule type" value="Genomic_DNA"/>
</dbReference>
<dbReference type="Pfam" id="PF01230">
    <property type="entry name" value="HIT"/>
    <property type="match status" value="1"/>
</dbReference>
<evidence type="ECO:0000256" key="4">
    <source>
        <dbReference type="PROSITE-ProRule" id="PRU00464"/>
    </source>
</evidence>
<evidence type="ECO:0000313" key="6">
    <source>
        <dbReference type="EMBL" id="PJF36576.1"/>
    </source>
</evidence>
<organism evidence="6 7">
    <name type="scientific">Candidatus Thermofonsia Clade 1 bacterium</name>
    <dbReference type="NCBI Taxonomy" id="2364210"/>
    <lineage>
        <taxon>Bacteria</taxon>
        <taxon>Bacillati</taxon>
        <taxon>Chloroflexota</taxon>
        <taxon>Candidatus Thermofontia</taxon>
        <taxon>Candidatus Thermofonsia Clade 1</taxon>
    </lineage>
</organism>
<evidence type="ECO:0000256" key="2">
    <source>
        <dbReference type="PIRSR" id="PIRSR639383-1"/>
    </source>
</evidence>
<keyword evidence="6" id="KW-0378">Hydrolase</keyword>
<feature type="binding site" evidence="3">
    <location>
        <position position="54"/>
    </location>
    <ligand>
        <name>substrate</name>
    </ligand>
</feature>
<accession>A0A2M8PGB0</accession>
<reference evidence="6 7" key="1">
    <citation type="submission" date="2017-11" db="EMBL/GenBank/DDBJ databases">
        <title>Evolution of Phototrophy in the Chloroflexi Phylum Driven by Horizontal Gene Transfer.</title>
        <authorList>
            <person name="Ward L.M."/>
            <person name="Hemp J."/>
            <person name="Shih P.M."/>
            <person name="Mcglynn S.E."/>
            <person name="Fischer W."/>
        </authorList>
    </citation>
    <scope>NUCLEOTIDE SEQUENCE [LARGE SCALE GENOMIC DNA]</scope>
    <source>
        <strain evidence="6">JP3_13</strain>
    </source>
</reference>
<evidence type="ECO:0000256" key="1">
    <source>
        <dbReference type="ARBA" id="ARBA00022741"/>
    </source>
</evidence>
<dbReference type="GO" id="GO:0016787">
    <property type="term" value="F:hydrolase activity"/>
    <property type="evidence" value="ECO:0007669"/>
    <property type="project" value="UniProtKB-KW"/>
</dbReference>
<dbReference type="Proteomes" id="UP000229681">
    <property type="component" value="Unassembled WGS sequence"/>
</dbReference>
<proteinExistence type="predicted"/>
<dbReference type="PANTHER" id="PTHR42997">
    <property type="entry name" value="HIT FAMILY HYDROLASE"/>
    <property type="match status" value="1"/>
</dbReference>
<dbReference type="PANTHER" id="PTHR42997:SF1">
    <property type="entry name" value="AP-4-A PHOSPHORYLASE"/>
    <property type="match status" value="1"/>
</dbReference>